<gene>
    <name evidence="1" type="ORF">METZ01_LOCUS311928</name>
</gene>
<proteinExistence type="predicted"/>
<accession>A0A382NCX9</accession>
<organism evidence="1">
    <name type="scientific">marine metagenome</name>
    <dbReference type="NCBI Taxonomy" id="408172"/>
    <lineage>
        <taxon>unclassified sequences</taxon>
        <taxon>metagenomes</taxon>
        <taxon>ecological metagenomes</taxon>
    </lineage>
</organism>
<sequence length="36" mass="4027">MYGASVVPKNENLCLKPKSAWSNEVEIGLITEVRIH</sequence>
<evidence type="ECO:0000313" key="1">
    <source>
        <dbReference type="EMBL" id="SVC59074.1"/>
    </source>
</evidence>
<name>A0A382NCX9_9ZZZZ</name>
<reference evidence="1" key="1">
    <citation type="submission" date="2018-05" db="EMBL/GenBank/DDBJ databases">
        <authorList>
            <person name="Lanie J.A."/>
            <person name="Ng W.-L."/>
            <person name="Kazmierczak K.M."/>
            <person name="Andrzejewski T.M."/>
            <person name="Davidsen T.M."/>
            <person name="Wayne K.J."/>
            <person name="Tettelin H."/>
            <person name="Glass J.I."/>
            <person name="Rusch D."/>
            <person name="Podicherti R."/>
            <person name="Tsui H.-C.T."/>
            <person name="Winkler M.E."/>
        </authorList>
    </citation>
    <scope>NUCLEOTIDE SEQUENCE</scope>
</reference>
<dbReference type="EMBL" id="UINC01099643">
    <property type="protein sequence ID" value="SVC59074.1"/>
    <property type="molecule type" value="Genomic_DNA"/>
</dbReference>
<protein>
    <submittedName>
        <fullName evidence="1">Uncharacterized protein</fullName>
    </submittedName>
</protein>
<dbReference type="AlphaFoldDB" id="A0A382NCX9"/>